<dbReference type="STRING" id="1003.SAMN04488541_106513"/>
<protein>
    <submittedName>
        <fullName evidence="3">RHS repeat-associated core domain-containing protein</fullName>
    </submittedName>
</protein>
<feature type="signal peptide" evidence="2">
    <location>
        <begin position="1"/>
        <end position="20"/>
    </location>
</feature>
<dbReference type="AlphaFoldDB" id="A0A1I2JSN6"/>
<feature type="region of interest" description="Disordered" evidence="1">
    <location>
        <begin position="158"/>
        <end position="180"/>
    </location>
</feature>
<feature type="compositionally biased region" description="Basic and acidic residues" evidence="1">
    <location>
        <begin position="158"/>
        <end position="172"/>
    </location>
</feature>
<evidence type="ECO:0000256" key="2">
    <source>
        <dbReference type="SAM" id="SignalP"/>
    </source>
</evidence>
<organism evidence="3 4">
    <name type="scientific">Thermoflexibacter ruber</name>
    <dbReference type="NCBI Taxonomy" id="1003"/>
    <lineage>
        <taxon>Bacteria</taxon>
        <taxon>Pseudomonadati</taxon>
        <taxon>Bacteroidota</taxon>
        <taxon>Cytophagia</taxon>
        <taxon>Cytophagales</taxon>
        <taxon>Thermoflexibacteraceae</taxon>
        <taxon>Thermoflexibacter</taxon>
    </lineage>
</organism>
<proteinExistence type="predicted"/>
<dbReference type="OrthoDB" id="878730at2"/>
<accession>A0A1I2JSN6</accession>
<evidence type="ECO:0000256" key="1">
    <source>
        <dbReference type="SAM" id="MobiDB-lite"/>
    </source>
</evidence>
<evidence type="ECO:0000313" key="3">
    <source>
        <dbReference type="EMBL" id="SFF57852.1"/>
    </source>
</evidence>
<keyword evidence="4" id="KW-1185">Reference proteome</keyword>
<dbReference type="RefSeq" id="WP_143091050.1">
    <property type="nucleotide sequence ID" value="NZ_FONY01000065.1"/>
</dbReference>
<name>A0A1I2JSN6_9BACT</name>
<dbReference type="Proteomes" id="UP000199513">
    <property type="component" value="Unassembled WGS sequence"/>
</dbReference>
<dbReference type="Gene3D" id="2.180.10.10">
    <property type="entry name" value="RHS repeat-associated core"/>
    <property type="match status" value="1"/>
</dbReference>
<sequence length="278" mass="30863">MKQFIAFIFSILLSLNFATAQEQQGKNQVKYTNPFEQAGIKGIKILTLSNGKYQEFHDLDSVVQIGTTLINVNTRKIVGFVKKDSANSMPDASVNSRWISVDPLAEEYYSLSPYNFVMNNPIRNIDPDGRAVIETADKTTYTGEDAINMFKQLQSQQKTEKGDDNCCPDKNKNGNKNAQREPTLLEKTLATWLYLINNAVDFYSDYFGSGLLGENATTVEKADDMIKMYVGGKVFAHIITMAGTIKWSSSTVKKAAAELSKGSTTVKVASRAEAEELF</sequence>
<feature type="chain" id="PRO_5011441305" evidence="2">
    <location>
        <begin position="21"/>
        <end position="278"/>
    </location>
</feature>
<reference evidence="3 4" key="1">
    <citation type="submission" date="2016-10" db="EMBL/GenBank/DDBJ databases">
        <authorList>
            <person name="de Groot N.N."/>
        </authorList>
    </citation>
    <scope>NUCLEOTIDE SEQUENCE [LARGE SCALE GENOMIC DNA]</scope>
    <source>
        <strain>GEY</strain>
        <strain evidence="4">DSM 9560</strain>
    </source>
</reference>
<evidence type="ECO:0000313" key="4">
    <source>
        <dbReference type="Proteomes" id="UP000199513"/>
    </source>
</evidence>
<gene>
    <name evidence="3" type="ORF">SAMN04488541_106513</name>
</gene>
<keyword evidence="2" id="KW-0732">Signal</keyword>
<dbReference type="EMBL" id="FONY01000065">
    <property type="protein sequence ID" value="SFF57852.1"/>
    <property type="molecule type" value="Genomic_DNA"/>
</dbReference>